<comment type="function">
    <text evidence="4">Sulfurates the molybdenum cofactor. Sulfation of molybdenum is essential for xanthine dehydrogenase (XDH) and aldehyde oxidase (ADO) enzymes in which molybdenum cofactor is liganded by 1 oxygen and 1 sulfur atom in active form.</text>
</comment>
<dbReference type="Proteomes" id="UP000308133">
    <property type="component" value="Unassembled WGS sequence"/>
</dbReference>
<dbReference type="SUPFAM" id="SSF53383">
    <property type="entry name" value="PLP-dependent transferases"/>
    <property type="match status" value="1"/>
</dbReference>
<keyword evidence="1 4" id="KW-0808">Transferase</keyword>
<feature type="domain" description="MOSC" evidence="5">
    <location>
        <begin position="642"/>
        <end position="801"/>
    </location>
</feature>
<gene>
    <name evidence="4" type="primary">hxB</name>
    <name evidence="6" type="ORF">C1H76_5060</name>
</gene>
<protein>
    <recommendedName>
        <fullName evidence="4">Molybdenum cofactor sulfurase</fullName>
        <shortName evidence="4">MCS</shortName>
        <shortName evidence="4">MOS</shortName>
        <shortName evidence="4">MoCo sulfurase</shortName>
        <ecNumber evidence="4">2.8.1.9</ecNumber>
    </recommendedName>
    <alternativeName>
        <fullName evidence="4">Molybdenum cofactor sulfurtransferase</fullName>
    </alternativeName>
</protein>
<comment type="similarity">
    <text evidence="4">Belongs to the class-V pyridoxal-phosphate-dependent aminotransferase family. MOCOS subfamily.</text>
</comment>
<dbReference type="Pfam" id="PF00266">
    <property type="entry name" value="Aminotran_5"/>
    <property type="match status" value="1"/>
</dbReference>
<evidence type="ECO:0000256" key="3">
    <source>
        <dbReference type="ARBA" id="ARBA00023150"/>
    </source>
</evidence>
<dbReference type="AlphaFoldDB" id="A0A4U7AW62"/>
<name>A0A4U7AW62_9PEZI</name>
<proteinExistence type="inferred from homology"/>
<dbReference type="SUPFAM" id="SSF141673">
    <property type="entry name" value="MOSC N-terminal domain-like"/>
    <property type="match status" value="1"/>
</dbReference>
<dbReference type="PANTHER" id="PTHR14237:SF80">
    <property type="entry name" value="MOLYBDENUM COFACTOR SULFURASE"/>
    <property type="match status" value="1"/>
</dbReference>
<evidence type="ECO:0000313" key="7">
    <source>
        <dbReference type="Proteomes" id="UP000308133"/>
    </source>
</evidence>
<dbReference type="GO" id="GO:0008265">
    <property type="term" value="F:molybdenum cofactor sulfurtransferase activity"/>
    <property type="evidence" value="ECO:0007669"/>
    <property type="project" value="UniProtKB-UniRule"/>
</dbReference>
<dbReference type="GO" id="GO:0030170">
    <property type="term" value="F:pyridoxal phosphate binding"/>
    <property type="evidence" value="ECO:0007669"/>
    <property type="project" value="UniProtKB-UniRule"/>
</dbReference>
<evidence type="ECO:0000256" key="1">
    <source>
        <dbReference type="ARBA" id="ARBA00022679"/>
    </source>
</evidence>
<dbReference type="InterPro" id="IPR005302">
    <property type="entry name" value="MoCF_Sase_C"/>
</dbReference>
<dbReference type="InterPro" id="IPR015422">
    <property type="entry name" value="PyrdxlP-dep_Trfase_small"/>
</dbReference>
<keyword evidence="3 4" id="KW-0501">Molybdenum cofactor biosynthesis</keyword>
<dbReference type="PANTHER" id="PTHR14237">
    <property type="entry name" value="MOLYBDOPTERIN COFACTOR SULFURASE MOSC"/>
    <property type="match status" value="1"/>
</dbReference>
<feature type="active site" evidence="4">
    <location>
        <position position="415"/>
    </location>
</feature>
<dbReference type="EMBL" id="PTQR01000061">
    <property type="protein sequence ID" value="TKX22743.1"/>
    <property type="molecule type" value="Genomic_DNA"/>
</dbReference>
<comment type="cofactor">
    <cofactor evidence="4">
        <name>pyridoxal 5'-phosphate</name>
        <dbReference type="ChEBI" id="CHEBI:597326"/>
    </cofactor>
</comment>
<evidence type="ECO:0000256" key="2">
    <source>
        <dbReference type="ARBA" id="ARBA00022898"/>
    </source>
</evidence>
<sequence length="804" mass="89028">MDERERVGPQCRAWNDLEYNAYIEEMRVEQYPMLKDALYMDHAGTTLTSKRLMDRFHSDMVSNLYGNPHSFSQASHRTAEVIDSVRFKLLAFFNADPQDFDVVFTANATAAIKLVADAFRDLDGGFEFVYHNEAHTSLVGARELAQRSTCLATDDEAESWLQVEGNGHGKSQQRTLFAYPAQSNLNGRRLPLQWCERLRHGCGVDRSCTAFSLLDAAAYVSTSPLDLSDVKSAPDFVALSLYKIFGFPDLGALIVRRENAFILDSRKYFGGGTTEMVINRKEASEKSSCRSYHTKKTTSIHEKLEDGTLPYHSISALSAALITHNELFGSLERIATHTQFLARQLFDGLTALKHGNGRPVIEPYSQHGKEDKVDSKQGPIVAFNLRSARGAFVSLYEFEKLAFARNVNIRTGGLCNPGGMASFLNLTSEDLQANFNEGHRCGGESDIINGRPTGMIRASLGASSTMSDVERFVSFISEFFVEKSAPRDGPYLSPSSTSNLHVESLTVYPIKSCAGWRVPDGVSWPIRPEGLAWDREWCVTHAITGKALSQKRHPSMALIRPELDVKNMLMRVSGLHLTRQTPLSIEVPLKPLLISDCLDGRAGEVCGTECDMTYYDSSIINSFFTDCIGVPCRLARFPDSSTTSSHRHAKDHLNRGLQGLGRSIVFSNESPILTITRASLNRLNETIKRQNGKAASPAVFRANIVLANAEHSRPGEEIPFAEDGWMGMRIGEHSFDFLGGCRRCQMVCIDQTTGERNEEPFSTLAKTRRVNGRVLFGVHTALAEHVVGAVSVTTGDVVTVVERP</sequence>
<dbReference type="GO" id="GO:0030151">
    <property type="term" value="F:molybdenum ion binding"/>
    <property type="evidence" value="ECO:0007669"/>
    <property type="project" value="UniProtKB-UniRule"/>
</dbReference>
<dbReference type="InterPro" id="IPR028886">
    <property type="entry name" value="MoCo_sulfurase"/>
</dbReference>
<dbReference type="Pfam" id="PF03476">
    <property type="entry name" value="MOSC_N"/>
    <property type="match status" value="1"/>
</dbReference>
<dbReference type="Pfam" id="PF03473">
    <property type="entry name" value="MOSC"/>
    <property type="match status" value="1"/>
</dbReference>
<dbReference type="GO" id="GO:0006777">
    <property type="term" value="P:Mo-molybdopterin cofactor biosynthetic process"/>
    <property type="evidence" value="ECO:0007669"/>
    <property type="project" value="UniProtKB-UniRule"/>
</dbReference>
<dbReference type="GO" id="GO:0016829">
    <property type="term" value="F:lyase activity"/>
    <property type="evidence" value="ECO:0007669"/>
    <property type="project" value="UniProtKB-UniRule"/>
</dbReference>
<dbReference type="HAMAP" id="MF_03050">
    <property type="entry name" value="MOCOS"/>
    <property type="match status" value="1"/>
</dbReference>
<dbReference type="InterPro" id="IPR015421">
    <property type="entry name" value="PyrdxlP-dep_Trfase_major"/>
</dbReference>
<feature type="modified residue" description="N6-(pyridoxal phosphate)lysine" evidence="4">
    <location>
        <position position="243"/>
    </location>
</feature>
<comment type="caution">
    <text evidence="6">The sequence shown here is derived from an EMBL/GenBank/DDBJ whole genome shotgun (WGS) entry which is preliminary data.</text>
</comment>
<dbReference type="Gene3D" id="3.40.640.10">
    <property type="entry name" value="Type I PLP-dependent aspartate aminotransferase-like (Major domain)"/>
    <property type="match status" value="1"/>
</dbReference>
<dbReference type="InterPro" id="IPR005303">
    <property type="entry name" value="MOCOS_middle"/>
</dbReference>
<comment type="catalytic activity">
    <reaction evidence="4">
        <text>Mo-molybdopterin + L-cysteine + AH2 = thio-Mo-molybdopterin + L-alanine + A + H2O</text>
        <dbReference type="Rhea" id="RHEA:42636"/>
        <dbReference type="ChEBI" id="CHEBI:13193"/>
        <dbReference type="ChEBI" id="CHEBI:15377"/>
        <dbReference type="ChEBI" id="CHEBI:17499"/>
        <dbReference type="ChEBI" id="CHEBI:35235"/>
        <dbReference type="ChEBI" id="CHEBI:57972"/>
        <dbReference type="ChEBI" id="CHEBI:71302"/>
        <dbReference type="ChEBI" id="CHEBI:82685"/>
        <dbReference type="EC" id="2.8.1.9"/>
    </reaction>
</comment>
<dbReference type="Gene3D" id="3.90.1150.10">
    <property type="entry name" value="Aspartate Aminotransferase, domain 1"/>
    <property type="match status" value="1"/>
</dbReference>
<dbReference type="EC" id="2.8.1.9" evidence="4"/>
<dbReference type="PROSITE" id="PS51340">
    <property type="entry name" value="MOSC"/>
    <property type="match status" value="1"/>
</dbReference>
<accession>A0A4U7AW62</accession>
<dbReference type="InterPro" id="IPR000192">
    <property type="entry name" value="Aminotrans_V_dom"/>
</dbReference>
<evidence type="ECO:0000313" key="6">
    <source>
        <dbReference type="EMBL" id="TKX22743.1"/>
    </source>
</evidence>
<keyword evidence="2 4" id="KW-0663">Pyridoxal phosphate</keyword>
<organism evidence="6 7">
    <name type="scientific">Elsinoe australis</name>
    <dbReference type="NCBI Taxonomy" id="40998"/>
    <lineage>
        <taxon>Eukaryota</taxon>
        <taxon>Fungi</taxon>
        <taxon>Dikarya</taxon>
        <taxon>Ascomycota</taxon>
        <taxon>Pezizomycotina</taxon>
        <taxon>Dothideomycetes</taxon>
        <taxon>Dothideomycetidae</taxon>
        <taxon>Myriangiales</taxon>
        <taxon>Elsinoaceae</taxon>
        <taxon>Elsinoe</taxon>
    </lineage>
</organism>
<reference evidence="6 7" key="1">
    <citation type="submission" date="2018-02" db="EMBL/GenBank/DDBJ databases">
        <title>Draft genome sequences of Elsinoe sp., causing black scab on jojoba.</title>
        <authorList>
            <person name="Stodart B."/>
            <person name="Jeffress S."/>
            <person name="Ash G."/>
            <person name="Arun Chinnappa K."/>
        </authorList>
    </citation>
    <scope>NUCLEOTIDE SEQUENCE [LARGE SCALE GENOMIC DNA]</scope>
    <source>
        <strain evidence="6 7">Hillstone_2</strain>
    </source>
</reference>
<evidence type="ECO:0000256" key="4">
    <source>
        <dbReference type="HAMAP-Rule" id="MF_03050"/>
    </source>
</evidence>
<evidence type="ECO:0000259" key="5">
    <source>
        <dbReference type="PROSITE" id="PS51340"/>
    </source>
</evidence>
<dbReference type="InterPro" id="IPR015424">
    <property type="entry name" value="PyrdxlP-dep_Trfase"/>
</dbReference>